<protein>
    <submittedName>
        <fullName evidence="1">Uncharacterized protein</fullName>
    </submittedName>
</protein>
<sequence length="79" mass="8969">MQALKIDRRYVGLPYMQSNPYADATHIVRQGMQIQASLGTLSAVEFLKQHGVHGAVIHRVLMGEHVRMDDQLVIEDPRM</sequence>
<evidence type="ECO:0000313" key="1">
    <source>
        <dbReference type="EMBL" id="MBB6134822.1"/>
    </source>
</evidence>
<dbReference type="Proteomes" id="UP000540787">
    <property type="component" value="Unassembled WGS sequence"/>
</dbReference>
<reference evidence="1 2" key="1">
    <citation type="submission" date="2020-08" db="EMBL/GenBank/DDBJ databases">
        <title>The Agave Microbiome: Exploring the role of microbial communities in plant adaptations to desert environments.</title>
        <authorList>
            <person name="Partida-Martinez L.P."/>
        </authorList>
    </citation>
    <scope>NUCLEOTIDE SEQUENCE [LARGE SCALE GENOMIC DNA]</scope>
    <source>
        <strain evidence="1 2">AT3.2</strain>
    </source>
</reference>
<proteinExistence type="predicted"/>
<accession>A0A7W9X1L0</accession>
<name>A0A7W9X1L0_9BURK</name>
<dbReference type="AlphaFoldDB" id="A0A7W9X1L0"/>
<organism evidence="1 2">
    <name type="scientific">Massilia aurea</name>
    <dbReference type="NCBI Taxonomy" id="373040"/>
    <lineage>
        <taxon>Bacteria</taxon>
        <taxon>Pseudomonadati</taxon>
        <taxon>Pseudomonadota</taxon>
        <taxon>Betaproteobacteria</taxon>
        <taxon>Burkholderiales</taxon>
        <taxon>Oxalobacteraceae</taxon>
        <taxon>Telluria group</taxon>
        <taxon>Massilia</taxon>
    </lineage>
</organism>
<keyword evidence="2" id="KW-1185">Reference proteome</keyword>
<comment type="caution">
    <text evidence="1">The sequence shown here is derived from an EMBL/GenBank/DDBJ whole genome shotgun (WGS) entry which is preliminary data.</text>
</comment>
<gene>
    <name evidence="1" type="ORF">HD842_002980</name>
</gene>
<dbReference type="EMBL" id="JACHBX010000003">
    <property type="protein sequence ID" value="MBB6134822.1"/>
    <property type="molecule type" value="Genomic_DNA"/>
</dbReference>
<evidence type="ECO:0000313" key="2">
    <source>
        <dbReference type="Proteomes" id="UP000540787"/>
    </source>
</evidence>
<dbReference type="RefSeq" id="WP_183555492.1">
    <property type="nucleotide sequence ID" value="NZ_JACHBX010000003.1"/>
</dbReference>